<evidence type="ECO:0000256" key="1">
    <source>
        <dbReference type="SAM" id="SignalP"/>
    </source>
</evidence>
<evidence type="ECO:0000313" key="3">
    <source>
        <dbReference type="Proteomes" id="UP000306562"/>
    </source>
</evidence>
<dbReference type="GeneID" id="61830791"/>
<feature type="signal peptide" evidence="1">
    <location>
        <begin position="1"/>
        <end position="24"/>
    </location>
</feature>
<dbReference type="AlphaFoldDB" id="A0AAX3I6D1"/>
<gene>
    <name evidence="2" type="primary">qbdB</name>
    <name evidence="2" type="ORF">NCTC10696_02692</name>
</gene>
<keyword evidence="1" id="KW-0732">Signal</keyword>
<dbReference type="Proteomes" id="UP000306562">
    <property type="component" value="Chromosome"/>
</dbReference>
<reference evidence="2 3" key="1">
    <citation type="submission" date="2019-05" db="EMBL/GenBank/DDBJ databases">
        <authorList>
            <consortium name="Pathogen Informatics"/>
        </authorList>
    </citation>
    <scope>NUCLEOTIDE SEQUENCE [LARGE SCALE GENOMIC DNA]</scope>
    <source>
        <strain evidence="2 3">NCTC10696</strain>
    </source>
</reference>
<dbReference type="InterPro" id="IPR025737">
    <property type="entry name" value="FApF"/>
</dbReference>
<sequence length="291" mass="31908">MTHTRLRNLTVLLSGTLLGLDSQAADLNARDFFAAPPGTNLGVLYLPATRAGNFHGPADSTGKADLKVNAVAYRQVYFTDACGTLCTPQLILPFVDITARLPGAEQRTGERGLGDPQIGGTVFFLNDPASRTYSGLLSLITVPVGQYHSQNPDVSPGTNRWGVTFVYNYTQGVGDKWVLEANLEAQLYARNDDYFGSELKQDPLYRLQAFASYDFSAATYGALRLIQADGGALRIDHRRIDNTHRRYTQLGFEFGHWLDPQNQLMVSLSQNVAASNGYAGTEALLRLVHVF</sequence>
<protein>
    <submittedName>
        <fullName evidence="2">Protein QbdB</fullName>
    </submittedName>
</protein>
<dbReference type="EMBL" id="LR590482">
    <property type="protein sequence ID" value="VTQ99401.1"/>
    <property type="molecule type" value="Genomic_DNA"/>
</dbReference>
<feature type="chain" id="PRO_5043926206" evidence="1">
    <location>
        <begin position="25"/>
        <end position="291"/>
    </location>
</feature>
<proteinExistence type="predicted"/>
<organism evidence="2 3">
    <name type="scientific">Pseudomonas synxantha</name>
    <dbReference type="NCBI Taxonomy" id="47883"/>
    <lineage>
        <taxon>Bacteria</taxon>
        <taxon>Pseudomonadati</taxon>
        <taxon>Pseudomonadota</taxon>
        <taxon>Gammaproteobacteria</taxon>
        <taxon>Pseudomonadales</taxon>
        <taxon>Pseudomonadaceae</taxon>
        <taxon>Pseudomonas</taxon>
    </lineage>
</organism>
<accession>A0AAX3I6D1</accession>
<dbReference type="Pfam" id="PF13557">
    <property type="entry name" value="Phenol_MetA_deg"/>
    <property type="match status" value="1"/>
</dbReference>
<evidence type="ECO:0000313" key="2">
    <source>
        <dbReference type="EMBL" id="VTQ99401.1"/>
    </source>
</evidence>
<dbReference type="RefSeq" id="WP_057022257.1">
    <property type="nucleotide sequence ID" value="NZ_CBCSGQ010000016.1"/>
</dbReference>
<name>A0AAX3I6D1_9PSED</name>